<dbReference type="Proteomes" id="UP000321083">
    <property type="component" value="Unassembled WGS sequence"/>
</dbReference>
<accession>A0A5C6M7R0</accession>
<sequence length="38" mass="3794">ADLEASGSGAVSGVSAELRGFQNLCHAVLNSAAFVMVD</sequence>
<gene>
    <name evidence="1" type="ORF">E3A20_17780</name>
</gene>
<evidence type="ECO:0000313" key="2">
    <source>
        <dbReference type="Proteomes" id="UP000321083"/>
    </source>
</evidence>
<reference evidence="1 2" key="1">
    <citation type="submission" date="2019-08" db="EMBL/GenBank/DDBJ databases">
        <title>100 year-old enigma solved: identification of Planctomyces bekefii, the type genus and species of the phylum Planctomycetes.</title>
        <authorList>
            <person name="Svetlana D.N."/>
            <person name="Overmann J."/>
        </authorList>
    </citation>
    <scope>NUCLEOTIDE SEQUENCE [LARGE SCALE GENOMIC DNA]</scope>
    <source>
        <strain evidence="1">Phe10_nw2017</strain>
    </source>
</reference>
<name>A0A5C6M7R0_9PLAN</name>
<comment type="caution">
    <text evidence="1">The sequence shown here is derived from an EMBL/GenBank/DDBJ whole genome shotgun (WGS) entry which is preliminary data.</text>
</comment>
<dbReference type="AlphaFoldDB" id="A0A5C6M7R0"/>
<evidence type="ECO:0000313" key="1">
    <source>
        <dbReference type="EMBL" id="TWW09091.1"/>
    </source>
</evidence>
<organism evidence="1 2">
    <name type="scientific">Planctomyces bekefii</name>
    <dbReference type="NCBI Taxonomy" id="1653850"/>
    <lineage>
        <taxon>Bacteria</taxon>
        <taxon>Pseudomonadati</taxon>
        <taxon>Planctomycetota</taxon>
        <taxon>Planctomycetia</taxon>
        <taxon>Planctomycetales</taxon>
        <taxon>Planctomycetaceae</taxon>
        <taxon>Planctomyces</taxon>
    </lineage>
</organism>
<dbReference type="EMBL" id="SRHE01000392">
    <property type="protein sequence ID" value="TWW09091.1"/>
    <property type="molecule type" value="Genomic_DNA"/>
</dbReference>
<keyword evidence="2" id="KW-1185">Reference proteome</keyword>
<feature type="non-terminal residue" evidence="1">
    <location>
        <position position="1"/>
    </location>
</feature>
<reference evidence="1 2" key="2">
    <citation type="submission" date="2019-08" db="EMBL/GenBank/DDBJ databases">
        <authorList>
            <person name="Henke P."/>
        </authorList>
    </citation>
    <scope>NUCLEOTIDE SEQUENCE [LARGE SCALE GENOMIC DNA]</scope>
    <source>
        <strain evidence="1">Phe10_nw2017</strain>
    </source>
</reference>
<protein>
    <submittedName>
        <fullName evidence="1">Uncharacterized protein</fullName>
    </submittedName>
</protein>
<proteinExistence type="predicted"/>